<dbReference type="RefSeq" id="XP_056581135.1">
    <property type="nucleotide sequence ID" value="XM_056724885.1"/>
</dbReference>
<dbReference type="GO" id="GO:0005886">
    <property type="term" value="C:plasma membrane"/>
    <property type="evidence" value="ECO:0007669"/>
    <property type="project" value="TreeGrafter"/>
</dbReference>
<evidence type="ECO:0000313" key="9">
    <source>
        <dbReference type="Proteomes" id="UP001147752"/>
    </source>
</evidence>
<evidence type="ECO:0000256" key="6">
    <source>
        <dbReference type="SAM" id="MobiDB-lite"/>
    </source>
</evidence>
<reference evidence="8" key="2">
    <citation type="journal article" date="2023" name="IMA Fungus">
        <title>Comparative genomic study of the Penicillium genus elucidates a diverse pangenome and 15 lateral gene transfer events.</title>
        <authorList>
            <person name="Petersen C."/>
            <person name="Sorensen T."/>
            <person name="Nielsen M.R."/>
            <person name="Sondergaard T.E."/>
            <person name="Sorensen J.L."/>
            <person name="Fitzpatrick D.A."/>
            <person name="Frisvad J.C."/>
            <person name="Nielsen K.L."/>
        </authorList>
    </citation>
    <scope>NUCLEOTIDE SEQUENCE</scope>
    <source>
        <strain evidence="8">IBT 3081</strain>
    </source>
</reference>
<organism evidence="8 9">
    <name type="scientific">Penicillium concentricum</name>
    <dbReference type="NCBI Taxonomy" id="293559"/>
    <lineage>
        <taxon>Eukaryota</taxon>
        <taxon>Fungi</taxon>
        <taxon>Dikarya</taxon>
        <taxon>Ascomycota</taxon>
        <taxon>Pezizomycotina</taxon>
        <taxon>Eurotiomycetes</taxon>
        <taxon>Eurotiomycetidae</taxon>
        <taxon>Eurotiales</taxon>
        <taxon>Aspergillaceae</taxon>
        <taxon>Penicillium</taxon>
    </lineage>
</organism>
<reference evidence="8" key="1">
    <citation type="submission" date="2022-12" db="EMBL/GenBank/DDBJ databases">
        <authorList>
            <person name="Petersen C."/>
        </authorList>
    </citation>
    <scope>NUCLEOTIDE SEQUENCE</scope>
    <source>
        <strain evidence="8">IBT 3081</strain>
    </source>
</reference>
<accession>A0A9W9SCP6</accession>
<dbReference type="AlphaFoldDB" id="A0A9W9SCP6"/>
<evidence type="ECO:0000313" key="8">
    <source>
        <dbReference type="EMBL" id="KAJ5375149.1"/>
    </source>
</evidence>
<feature type="transmembrane region" description="Helical" evidence="7">
    <location>
        <begin position="76"/>
        <end position="94"/>
    </location>
</feature>
<dbReference type="Pfam" id="PF01184">
    <property type="entry name" value="Gpr1_Fun34_YaaH"/>
    <property type="match status" value="1"/>
</dbReference>
<gene>
    <name evidence="8" type="ORF">N7517_007155</name>
</gene>
<evidence type="ECO:0000256" key="5">
    <source>
        <dbReference type="ARBA" id="ARBA00023136"/>
    </source>
</evidence>
<dbReference type="GeneID" id="81464068"/>
<dbReference type="OrthoDB" id="3648309at2759"/>
<feature type="transmembrane region" description="Helical" evidence="7">
    <location>
        <begin position="140"/>
        <end position="159"/>
    </location>
</feature>
<evidence type="ECO:0000256" key="4">
    <source>
        <dbReference type="ARBA" id="ARBA00022989"/>
    </source>
</evidence>
<proteinExistence type="inferred from homology"/>
<dbReference type="PANTHER" id="PTHR31123:SF7">
    <property type="entry name" value="MARVEL DOMAIN-CONTAINING PROTEIN"/>
    <property type="match status" value="1"/>
</dbReference>
<sequence>MKMSAEGTIMSASEEGAQLNYDASSSHPRNSKEHDYQPNPQIGSPTALGMGAFAIAFTTLSMSLMEWRGAAITNAYIGNCFFTAGLGLVLVAQWELVRGNSFGHTVFGGFGLFNLAFGAINAPAFGVADAFKDDPAALDNAIGYFLLVWGVFVLFFTIAAMPMNFVYTAMLGTSQITYTVLAASYFSFADDHASTGVALKKAAGAFGFVSGLFAWYTVGHLMCQDALFFSFPLGDTSPLYARLRRQKR</sequence>
<feature type="transmembrane region" description="Helical" evidence="7">
    <location>
        <begin position="165"/>
        <end position="186"/>
    </location>
</feature>
<dbReference type="EMBL" id="JAPZBT010000002">
    <property type="protein sequence ID" value="KAJ5375149.1"/>
    <property type="molecule type" value="Genomic_DNA"/>
</dbReference>
<comment type="caution">
    <text evidence="8">The sequence shown here is derived from an EMBL/GenBank/DDBJ whole genome shotgun (WGS) entry which is preliminary data.</text>
</comment>
<name>A0A9W9SCP6_9EURO</name>
<evidence type="ECO:0000256" key="2">
    <source>
        <dbReference type="ARBA" id="ARBA00005587"/>
    </source>
</evidence>
<evidence type="ECO:0000256" key="7">
    <source>
        <dbReference type="SAM" id="Phobius"/>
    </source>
</evidence>
<comment type="similarity">
    <text evidence="2">Belongs to the acetate uptake transporter (AceTr) (TC 2.A.96) family.</text>
</comment>
<evidence type="ECO:0000256" key="1">
    <source>
        <dbReference type="ARBA" id="ARBA00004141"/>
    </source>
</evidence>
<evidence type="ECO:0000256" key="3">
    <source>
        <dbReference type="ARBA" id="ARBA00022692"/>
    </source>
</evidence>
<keyword evidence="4 7" id="KW-1133">Transmembrane helix</keyword>
<comment type="subcellular location">
    <subcellularLocation>
        <location evidence="1">Membrane</location>
        <topology evidence="1">Multi-pass membrane protein</topology>
    </subcellularLocation>
</comment>
<keyword evidence="5 7" id="KW-0472">Membrane</keyword>
<protein>
    <submittedName>
        <fullName evidence="8">GPR1/FUN34/yaaH protein</fullName>
    </submittedName>
</protein>
<feature type="transmembrane region" description="Helical" evidence="7">
    <location>
        <begin position="106"/>
        <end position="128"/>
    </location>
</feature>
<dbReference type="Proteomes" id="UP001147752">
    <property type="component" value="Unassembled WGS sequence"/>
</dbReference>
<dbReference type="GO" id="GO:0015123">
    <property type="term" value="F:acetate transmembrane transporter activity"/>
    <property type="evidence" value="ECO:0007669"/>
    <property type="project" value="TreeGrafter"/>
</dbReference>
<dbReference type="InterPro" id="IPR051633">
    <property type="entry name" value="AceTr"/>
</dbReference>
<keyword evidence="3 7" id="KW-0812">Transmembrane</keyword>
<feature type="transmembrane region" description="Helical" evidence="7">
    <location>
        <begin position="198"/>
        <end position="218"/>
    </location>
</feature>
<dbReference type="InterPro" id="IPR000791">
    <property type="entry name" value="Gpr1/Fun34/SatP-like"/>
</dbReference>
<feature type="transmembrane region" description="Helical" evidence="7">
    <location>
        <begin position="42"/>
        <end position="64"/>
    </location>
</feature>
<feature type="region of interest" description="Disordered" evidence="6">
    <location>
        <begin position="20"/>
        <end position="41"/>
    </location>
</feature>
<dbReference type="PANTHER" id="PTHR31123">
    <property type="entry name" value="ACCUMULATION OF DYADS PROTEIN 2-RELATED"/>
    <property type="match status" value="1"/>
</dbReference>
<keyword evidence="9" id="KW-1185">Reference proteome</keyword>